<dbReference type="Gene3D" id="3.30.300.30">
    <property type="match status" value="1"/>
</dbReference>
<dbReference type="PANTHER" id="PTHR43767:SF9">
    <property type="entry name" value="LONG-CHAIN-FATTY-ACID--COA LIGASE"/>
    <property type="match status" value="1"/>
</dbReference>
<dbReference type="Pfam" id="PF00501">
    <property type="entry name" value="AMP-binding"/>
    <property type="match status" value="1"/>
</dbReference>
<feature type="domain" description="AMP-binding enzyme C-terminal" evidence="2">
    <location>
        <begin position="446"/>
        <end position="521"/>
    </location>
</feature>
<dbReference type="InterPro" id="IPR050237">
    <property type="entry name" value="ATP-dep_AMP-bd_enzyme"/>
</dbReference>
<dbReference type="Proteomes" id="UP001232445">
    <property type="component" value="Unassembled WGS sequence"/>
</dbReference>
<dbReference type="GO" id="GO:0004467">
    <property type="term" value="F:long-chain fatty acid-CoA ligase activity"/>
    <property type="evidence" value="ECO:0007669"/>
    <property type="project" value="UniProtKB-EC"/>
</dbReference>
<dbReference type="InterPro" id="IPR042099">
    <property type="entry name" value="ANL_N_sf"/>
</dbReference>
<dbReference type="CDD" id="cd05936">
    <property type="entry name" value="FC-FACS_FadD_like"/>
    <property type="match status" value="1"/>
</dbReference>
<comment type="caution">
    <text evidence="3">The sequence shown here is derived from an EMBL/GenBank/DDBJ whole genome shotgun (WGS) entry which is preliminary data.</text>
</comment>
<evidence type="ECO:0000313" key="4">
    <source>
        <dbReference type="Proteomes" id="UP001232445"/>
    </source>
</evidence>
<name>A0ABU0CWV0_9BACI</name>
<feature type="domain" description="AMP-dependent synthetase/ligase" evidence="1">
    <location>
        <begin position="34"/>
        <end position="396"/>
    </location>
</feature>
<dbReference type="InterPro" id="IPR000873">
    <property type="entry name" value="AMP-dep_synth/lig_dom"/>
</dbReference>
<keyword evidence="4" id="KW-1185">Reference proteome</keyword>
<evidence type="ECO:0000313" key="3">
    <source>
        <dbReference type="EMBL" id="MDQ0340898.1"/>
    </source>
</evidence>
<keyword evidence="3" id="KW-0436">Ligase</keyword>
<proteinExistence type="predicted"/>
<organism evidence="3 4">
    <name type="scientific">Caldalkalibacillus uzonensis</name>
    <dbReference type="NCBI Taxonomy" id="353224"/>
    <lineage>
        <taxon>Bacteria</taxon>
        <taxon>Bacillati</taxon>
        <taxon>Bacillota</taxon>
        <taxon>Bacilli</taxon>
        <taxon>Bacillales</taxon>
        <taxon>Bacillaceae</taxon>
        <taxon>Caldalkalibacillus</taxon>
    </lineage>
</organism>
<sequence length="547" mass="60119">MNQVSAEKPWLKHVPKGNPLEVDIPEISVNQLLARSVEKYPDHTAVSFYNHTLSYAQLYGAVNRVASALVQKGIEKGDRVALMLPNCPQYPISYYAVLACGGIVVQINPMYKAQELLHVLRDSGAKLLIAYEPLLPTVEEIKDKTDLTEVITVSFSQGKGTFQTLLEDRGYQIPTVAINPREDVAVLQYTGGTTGRSKGAMLTHYNLVANAMQCIGTAEIQIEYGRERTLTVAPLFHVYGMTSGMNLTFAVGGNMILLPRFDVEEVLETIEKWRPTGFPGVPTMYIGLLQHPRFKEVDMTCFKTCSSGSAPLPIEVLNKVKAETGAPIAEGYGLSEASPVTHRNPVRGLQKPGSIGIPLPNTDAKIVDMATGQEELPPGEVGELIIKGPQVMKGYWNMLEETAHTLRNGWLYTGDLAKMDEDGFFYIVGRKKELILAGGYNVYPVEVEDVIYSHPAVLEAAVIGVPDAYRGETVKAVVVLREGATLETEELIAYCRERLANYKVPRLVEFRSELPKSAVGKILKRKLKEEQSNLSSPANDPAQKGDA</sequence>
<gene>
    <name evidence="3" type="ORF">J2S00_003738</name>
</gene>
<dbReference type="RefSeq" id="WP_307343321.1">
    <property type="nucleotide sequence ID" value="NZ_JAUSUQ010000022.1"/>
</dbReference>
<evidence type="ECO:0000259" key="2">
    <source>
        <dbReference type="Pfam" id="PF13193"/>
    </source>
</evidence>
<dbReference type="Pfam" id="PF13193">
    <property type="entry name" value="AMP-binding_C"/>
    <property type="match status" value="1"/>
</dbReference>
<dbReference type="InterPro" id="IPR045851">
    <property type="entry name" value="AMP-bd_C_sf"/>
</dbReference>
<reference evidence="3 4" key="1">
    <citation type="submission" date="2023-07" db="EMBL/GenBank/DDBJ databases">
        <title>Genomic Encyclopedia of Type Strains, Phase IV (KMG-IV): sequencing the most valuable type-strain genomes for metagenomic binning, comparative biology and taxonomic classification.</title>
        <authorList>
            <person name="Goeker M."/>
        </authorList>
    </citation>
    <scope>NUCLEOTIDE SEQUENCE [LARGE SCALE GENOMIC DNA]</scope>
    <source>
        <strain evidence="3 4">DSM 17740</strain>
    </source>
</reference>
<dbReference type="EC" id="6.2.1.3" evidence="3"/>
<accession>A0ABU0CWV0</accession>
<protein>
    <submittedName>
        <fullName evidence="3">Long-chain acyl-CoA synthetase</fullName>
        <ecNumber evidence="3">6.2.1.3</ecNumber>
    </submittedName>
</protein>
<dbReference type="InterPro" id="IPR020845">
    <property type="entry name" value="AMP-binding_CS"/>
</dbReference>
<evidence type="ECO:0000259" key="1">
    <source>
        <dbReference type="Pfam" id="PF00501"/>
    </source>
</evidence>
<dbReference type="PROSITE" id="PS00455">
    <property type="entry name" value="AMP_BINDING"/>
    <property type="match status" value="1"/>
</dbReference>
<dbReference type="PANTHER" id="PTHR43767">
    <property type="entry name" value="LONG-CHAIN-FATTY-ACID--COA LIGASE"/>
    <property type="match status" value="1"/>
</dbReference>
<dbReference type="EMBL" id="JAUSUQ010000022">
    <property type="protein sequence ID" value="MDQ0340898.1"/>
    <property type="molecule type" value="Genomic_DNA"/>
</dbReference>
<dbReference type="InterPro" id="IPR025110">
    <property type="entry name" value="AMP-bd_C"/>
</dbReference>
<dbReference type="NCBIfam" id="NF004837">
    <property type="entry name" value="PRK06187.1"/>
    <property type="match status" value="1"/>
</dbReference>
<dbReference type="SUPFAM" id="SSF56801">
    <property type="entry name" value="Acetyl-CoA synthetase-like"/>
    <property type="match status" value="1"/>
</dbReference>
<dbReference type="Gene3D" id="3.40.50.12780">
    <property type="entry name" value="N-terminal domain of ligase-like"/>
    <property type="match status" value="1"/>
</dbReference>